<accession>A0A974PWS0</accession>
<dbReference type="Gene3D" id="3.20.20.10">
    <property type="entry name" value="Alanine racemase"/>
    <property type="match status" value="1"/>
</dbReference>
<dbReference type="PANTHER" id="PTHR30511">
    <property type="entry name" value="ALANINE RACEMASE"/>
    <property type="match status" value="1"/>
</dbReference>
<comment type="pathway">
    <text evidence="4">Amino-acid biosynthesis; D-alanine biosynthesis; D-alanine from L-alanine: step 1/1.</text>
</comment>
<feature type="binding site" evidence="4 6">
    <location>
        <position position="140"/>
    </location>
    <ligand>
        <name>substrate</name>
    </ligand>
</feature>
<dbReference type="AlphaFoldDB" id="A0A974PWS0"/>
<dbReference type="InterPro" id="IPR011079">
    <property type="entry name" value="Ala_racemase_C"/>
</dbReference>
<dbReference type="PANTHER" id="PTHR30511:SF0">
    <property type="entry name" value="ALANINE RACEMASE, CATABOLIC-RELATED"/>
    <property type="match status" value="1"/>
</dbReference>
<dbReference type="InterPro" id="IPR009006">
    <property type="entry name" value="Ala_racemase/Decarboxylase_C"/>
</dbReference>
<dbReference type="CDD" id="cd00430">
    <property type="entry name" value="PLPDE_III_AR"/>
    <property type="match status" value="1"/>
</dbReference>
<feature type="active site" description="Proton acceptor; specific for L-alanine" evidence="4">
    <location>
        <position position="262"/>
    </location>
</feature>
<dbReference type="InterPro" id="IPR020622">
    <property type="entry name" value="Ala_racemase_pyridoxalP-BS"/>
</dbReference>
<evidence type="ECO:0000313" key="9">
    <source>
        <dbReference type="Proteomes" id="UP000663444"/>
    </source>
</evidence>
<reference evidence="8" key="1">
    <citation type="submission" date="2020-11" db="EMBL/GenBank/DDBJ databases">
        <title>Azospira restricta DSM 18626 genome sequence.</title>
        <authorList>
            <person name="Moe W.M."/>
        </authorList>
    </citation>
    <scope>NUCLEOTIDE SEQUENCE</scope>
    <source>
        <strain evidence="8">DSM 18626</strain>
    </source>
</reference>
<keyword evidence="3 4" id="KW-0413">Isomerase</keyword>
<comment type="catalytic activity">
    <reaction evidence="4">
        <text>L-alanine = D-alanine</text>
        <dbReference type="Rhea" id="RHEA:20249"/>
        <dbReference type="ChEBI" id="CHEBI:57416"/>
        <dbReference type="ChEBI" id="CHEBI:57972"/>
        <dbReference type="EC" id="5.1.1.1"/>
    </reaction>
</comment>
<evidence type="ECO:0000256" key="6">
    <source>
        <dbReference type="PIRSR" id="PIRSR600821-52"/>
    </source>
</evidence>
<dbReference type="SMART" id="SM01005">
    <property type="entry name" value="Ala_racemase_C"/>
    <property type="match status" value="1"/>
</dbReference>
<evidence type="ECO:0000259" key="7">
    <source>
        <dbReference type="SMART" id="SM01005"/>
    </source>
</evidence>
<dbReference type="PROSITE" id="PS00395">
    <property type="entry name" value="ALANINE_RACEMASE"/>
    <property type="match status" value="1"/>
</dbReference>
<evidence type="ECO:0000256" key="1">
    <source>
        <dbReference type="ARBA" id="ARBA00001933"/>
    </source>
</evidence>
<dbReference type="RefSeq" id="WP_203386277.1">
    <property type="nucleotide sequence ID" value="NZ_CP064781.1"/>
</dbReference>
<evidence type="ECO:0000256" key="4">
    <source>
        <dbReference type="HAMAP-Rule" id="MF_01201"/>
    </source>
</evidence>
<dbReference type="InterPro" id="IPR001608">
    <property type="entry name" value="Ala_racemase_N"/>
</dbReference>
<dbReference type="Gene3D" id="2.40.37.10">
    <property type="entry name" value="Lyase, Ornithine Decarboxylase, Chain A, domain 1"/>
    <property type="match status" value="1"/>
</dbReference>
<dbReference type="PRINTS" id="PR00992">
    <property type="entry name" value="ALARACEMASE"/>
</dbReference>
<comment type="function">
    <text evidence="4">Catalyzes the interconversion of L-alanine and D-alanine. May also act on other amino acids.</text>
</comment>
<dbReference type="GO" id="GO:0030170">
    <property type="term" value="F:pyridoxal phosphate binding"/>
    <property type="evidence" value="ECO:0007669"/>
    <property type="project" value="UniProtKB-UniRule"/>
</dbReference>
<keyword evidence="2 4" id="KW-0663">Pyridoxal phosphate</keyword>
<dbReference type="EC" id="5.1.1.1" evidence="4"/>
<keyword evidence="9" id="KW-1185">Reference proteome</keyword>
<comment type="similarity">
    <text evidence="4">Belongs to the alanine racemase family.</text>
</comment>
<organism evidence="8 9">
    <name type="scientific">Azospira restricta</name>
    <dbReference type="NCBI Taxonomy" id="404405"/>
    <lineage>
        <taxon>Bacteria</taxon>
        <taxon>Pseudomonadati</taxon>
        <taxon>Pseudomonadota</taxon>
        <taxon>Betaproteobacteria</taxon>
        <taxon>Rhodocyclales</taxon>
        <taxon>Rhodocyclaceae</taxon>
        <taxon>Azospira</taxon>
    </lineage>
</organism>
<feature type="modified residue" description="N6-(pyridoxal phosphate)lysine" evidence="4 5">
    <location>
        <position position="41"/>
    </location>
</feature>
<dbReference type="GO" id="GO:0005829">
    <property type="term" value="C:cytosol"/>
    <property type="evidence" value="ECO:0007669"/>
    <property type="project" value="TreeGrafter"/>
</dbReference>
<evidence type="ECO:0000256" key="5">
    <source>
        <dbReference type="PIRSR" id="PIRSR600821-50"/>
    </source>
</evidence>
<dbReference type="Pfam" id="PF01168">
    <property type="entry name" value="Ala_racemase_N"/>
    <property type="match status" value="1"/>
</dbReference>
<comment type="cofactor">
    <cofactor evidence="1 4 5">
        <name>pyridoxal 5'-phosphate</name>
        <dbReference type="ChEBI" id="CHEBI:597326"/>
    </cofactor>
</comment>
<dbReference type="Pfam" id="PF00842">
    <property type="entry name" value="Ala_racemase_C"/>
    <property type="match status" value="1"/>
</dbReference>
<dbReference type="SUPFAM" id="SSF50621">
    <property type="entry name" value="Alanine racemase C-terminal domain-like"/>
    <property type="match status" value="1"/>
</dbReference>
<feature type="active site" description="Proton acceptor; specific for D-alanine" evidence="4">
    <location>
        <position position="41"/>
    </location>
</feature>
<dbReference type="InterPro" id="IPR029066">
    <property type="entry name" value="PLP-binding_barrel"/>
</dbReference>
<evidence type="ECO:0000256" key="2">
    <source>
        <dbReference type="ARBA" id="ARBA00022898"/>
    </source>
</evidence>
<dbReference type="HAMAP" id="MF_01201">
    <property type="entry name" value="Ala_racemase"/>
    <property type="match status" value="1"/>
</dbReference>
<evidence type="ECO:0000256" key="3">
    <source>
        <dbReference type="ARBA" id="ARBA00023235"/>
    </source>
</evidence>
<dbReference type="GO" id="GO:0030632">
    <property type="term" value="P:D-alanine biosynthetic process"/>
    <property type="evidence" value="ECO:0007669"/>
    <property type="project" value="UniProtKB-UniRule"/>
</dbReference>
<feature type="binding site" evidence="4 6">
    <location>
        <position position="310"/>
    </location>
    <ligand>
        <name>substrate</name>
    </ligand>
</feature>
<feature type="domain" description="Alanine racemase C-terminal" evidence="7">
    <location>
        <begin position="241"/>
        <end position="367"/>
    </location>
</feature>
<gene>
    <name evidence="8" type="primary">alr</name>
    <name evidence="8" type="ORF">IWH25_13330</name>
</gene>
<name>A0A974PWS0_9RHOO</name>
<sequence>MTPRPLTTAGAVLTIDLGAICNNWRALRALVGKATCAAVVKADAYGLGARQVAPALYRAGCRHFFVAHLDEGAALRPALPADATIYVLHGAHPGAEADCAAHGLVPVLNSLPQVAAWQKLGIMQGQALPAVLQIDTGMARLGLAADELDQLAAVPAVLQGIALQFVMSHLASAEEQDNPANRAQRERFRAALARLPKARASLANSSGIFLGGDYHFDLVRPGAALYGVAPVAGRANPLRPAIRLQGKVLQLRTIEAGTPVGYAHTWTAARRSRIATVAVGYADGYLRSLSNRGHALCDGIRLPLVGNVSMDTLTLDVTDLPEGRLGEGTLVDLADPVNDVDAIAARAGTIGYEILTSLGARYARRHIEPAAAPPAQ</sequence>
<dbReference type="Proteomes" id="UP000663444">
    <property type="component" value="Chromosome"/>
</dbReference>
<dbReference type="InterPro" id="IPR000821">
    <property type="entry name" value="Ala_racemase"/>
</dbReference>
<dbReference type="GO" id="GO:0008784">
    <property type="term" value="F:alanine racemase activity"/>
    <property type="evidence" value="ECO:0007669"/>
    <property type="project" value="UniProtKB-UniRule"/>
</dbReference>
<proteinExistence type="inferred from homology"/>
<dbReference type="EMBL" id="CP064781">
    <property type="protein sequence ID" value="QRJ62746.1"/>
    <property type="molecule type" value="Genomic_DNA"/>
</dbReference>
<dbReference type="KEGG" id="ares:IWH25_13330"/>
<dbReference type="SUPFAM" id="SSF51419">
    <property type="entry name" value="PLP-binding barrel"/>
    <property type="match status" value="1"/>
</dbReference>
<evidence type="ECO:0000313" key="8">
    <source>
        <dbReference type="EMBL" id="QRJ62746.1"/>
    </source>
</evidence>
<dbReference type="NCBIfam" id="TIGR00492">
    <property type="entry name" value="alr"/>
    <property type="match status" value="1"/>
</dbReference>
<protein>
    <recommendedName>
        <fullName evidence="4">Alanine racemase</fullName>
        <ecNumber evidence="4">5.1.1.1</ecNumber>
    </recommendedName>
</protein>